<feature type="region of interest" description="Disordered" evidence="8">
    <location>
        <begin position="255"/>
        <end position="280"/>
    </location>
</feature>
<feature type="region of interest" description="Disordered" evidence="8">
    <location>
        <begin position="294"/>
        <end position="329"/>
    </location>
</feature>
<evidence type="ECO:0000256" key="2">
    <source>
        <dbReference type="ARBA" id="ARBA00004496"/>
    </source>
</evidence>
<keyword evidence="6" id="KW-0472">Membrane</keyword>
<dbReference type="InterPro" id="IPR027267">
    <property type="entry name" value="AH/BAR_dom_sf"/>
</dbReference>
<dbReference type="SUPFAM" id="SSF103657">
    <property type="entry name" value="BAR/IMD domain-like"/>
    <property type="match status" value="1"/>
</dbReference>
<evidence type="ECO:0000256" key="3">
    <source>
        <dbReference type="ARBA" id="ARBA00022443"/>
    </source>
</evidence>
<dbReference type="SMART" id="SM00721">
    <property type="entry name" value="BAR"/>
    <property type="match status" value="1"/>
</dbReference>
<evidence type="ECO:0000256" key="8">
    <source>
        <dbReference type="SAM" id="MobiDB-lite"/>
    </source>
</evidence>
<dbReference type="EMBL" id="HACA01011574">
    <property type="protein sequence ID" value="CDW28935.1"/>
    <property type="molecule type" value="Transcribed_RNA"/>
</dbReference>
<feature type="compositionally biased region" description="Polar residues" evidence="8">
    <location>
        <begin position="258"/>
        <end position="280"/>
    </location>
</feature>
<protein>
    <submittedName>
        <fullName evidence="11">Amphiphysinlike [Megachile rotundata]</fullName>
    </submittedName>
</protein>
<dbReference type="Pfam" id="PF14604">
    <property type="entry name" value="SH3_9"/>
    <property type="match status" value="1"/>
</dbReference>
<dbReference type="PRINTS" id="PR01251">
    <property type="entry name" value="AMPHIPHYSIN"/>
</dbReference>
<organism evidence="11">
    <name type="scientific">Lepeophtheirus salmonis</name>
    <name type="common">Salmon louse</name>
    <name type="synonym">Caligus salmonis</name>
    <dbReference type="NCBI Taxonomy" id="72036"/>
    <lineage>
        <taxon>Eukaryota</taxon>
        <taxon>Metazoa</taxon>
        <taxon>Ecdysozoa</taxon>
        <taxon>Arthropoda</taxon>
        <taxon>Crustacea</taxon>
        <taxon>Multicrustacea</taxon>
        <taxon>Hexanauplia</taxon>
        <taxon>Copepoda</taxon>
        <taxon>Siphonostomatoida</taxon>
        <taxon>Caligidae</taxon>
        <taxon>Lepeophtheirus</taxon>
    </lineage>
</organism>
<dbReference type="InterPro" id="IPR036028">
    <property type="entry name" value="SH3-like_dom_sf"/>
</dbReference>
<feature type="domain" description="SH3" evidence="9">
    <location>
        <begin position="336"/>
        <end position="400"/>
    </location>
</feature>
<comment type="subcellular location">
    <subcellularLocation>
        <location evidence="2">Cytoplasm</location>
    </subcellularLocation>
    <subcellularLocation>
        <location evidence="1">Endomembrane system</location>
    </subcellularLocation>
</comment>
<dbReference type="InterPro" id="IPR001452">
    <property type="entry name" value="SH3_domain"/>
</dbReference>
<evidence type="ECO:0000256" key="5">
    <source>
        <dbReference type="ARBA" id="ARBA00023054"/>
    </source>
</evidence>
<dbReference type="PROSITE" id="PS50002">
    <property type="entry name" value="SH3"/>
    <property type="match status" value="1"/>
</dbReference>
<keyword evidence="4" id="KW-0963">Cytoplasm</keyword>
<evidence type="ECO:0000259" key="9">
    <source>
        <dbReference type="PROSITE" id="PS50002"/>
    </source>
</evidence>
<dbReference type="SUPFAM" id="SSF50044">
    <property type="entry name" value="SH3-domain"/>
    <property type="match status" value="1"/>
</dbReference>
<sequence>LPLRIFVLSFDKTSYHIFYLILQNLGKADRTTDDYFEEHLRNFNLQQNFASRLHKDISNYIRCVKATHAANKALMETLYDVYEHEWVGRDALNVQAQNSEMLWTDLVHKLSDQVLIPLNTYQSQFPEMRKKIDKRARKLIDYDKERHNVQQQQANPSRNEAKFAKSKEQMEIARRTYEILNTELLDELPALFDSRLIFLVTNMQTIFAAEEVFHSETSKVYTDFEVIADKLAKEVQRGTLPKKVIPKSQGLTLPHSISAATTPTSNSTISGPPKVTNNGITTEKQNSIKDYEAVNSNNNSSSSININGTSPPSTNGTPSGRFAVPEGATTENLPDGVLYRVKASYKYQAEDVDELTFEEGELINVVEYEDPEEQEEGWLMGYKDKDGSKGMFPANFTRPM</sequence>
<evidence type="ECO:0000256" key="4">
    <source>
        <dbReference type="ARBA" id="ARBA00022490"/>
    </source>
</evidence>
<dbReference type="SMART" id="SM00326">
    <property type="entry name" value="SH3"/>
    <property type="match status" value="1"/>
</dbReference>
<dbReference type="PROSITE" id="PS51021">
    <property type="entry name" value="BAR"/>
    <property type="match status" value="1"/>
</dbReference>
<feature type="domain" description="BAR" evidence="10">
    <location>
        <begin position="21"/>
        <end position="237"/>
    </location>
</feature>
<dbReference type="Gene3D" id="1.20.1270.60">
    <property type="entry name" value="Arfaptin homology (AH) domain/BAR domain"/>
    <property type="match status" value="1"/>
</dbReference>
<accession>A0A0K2TT14</accession>
<dbReference type="GO" id="GO:0012505">
    <property type="term" value="C:endomembrane system"/>
    <property type="evidence" value="ECO:0007669"/>
    <property type="project" value="UniProtKB-SubCell"/>
</dbReference>
<dbReference type="FunFam" id="1.20.1270.60:FF:000013">
    <property type="entry name" value="Amphiphysin isoform 2"/>
    <property type="match status" value="1"/>
</dbReference>
<feature type="non-terminal residue" evidence="11">
    <location>
        <position position="1"/>
    </location>
</feature>
<dbReference type="PANTHER" id="PTHR46514:SF3">
    <property type="entry name" value="AMPHIPHYSIN"/>
    <property type="match status" value="1"/>
</dbReference>
<dbReference type="PANTHER" id="PTHR46514">
    <property type="entry name" value="AMPHIPHYSIN"/>
    <property type="match status" value="1"/>
</dbReference>
<feature type="compositionally biased region" description="Polar residues" evidence="8">
    <location>
        <begin position="308"/>
        <end position="318"/>
    </location>
</feature>
<name>A0A0K2TT14_LEPSM</name>
<dbReference type="GO" id="GO:0005886">
    <property type="term" value="C:plasma membrane"/>
    <property type="evidence" value="ECO:0007669"/>
    <property type="project" value="TreeGrafter"/>
</dbReference>
<feature type="compositionally biased region" description="Low complexity" evidence="8">
    <location>
        <begin position="295"/>
        <end position="307"/>
    </location>
</feature>
<dbReference type="PRINTS" id="PR00452">
    <property type="entry name" value="SH3DOMAIN"/>
</dbReference>
<dbReference type="InterPro" id="IPR004148">
    <property type="entry name" value="BAR_dom"/>
</dbReference>
<dbReference type="FunFam" id="2.30.30.40:FF:000172">
    <property type="entry name" value="Amphiphysin, isoform B"/>
    <property type="match status" value="1"/>
</dbReference>
<reference evidence="11" key="1">
    <citation type="submission" date="2014-05" db="EMBL/GenBank/DDBJ databases">
        <authorList>
            <person name="Chronopoulou M."/>
        </authorList>
    </citation>
    <scope>NUCLEOTIDE SEQUENCE</scope>
    <source>
        <tissue evidence="11">Whole organism</tissue>
    </source>
</reference>
<dbReference type="InterPro" id="IPR003005">
    <property type="entry name" value="Amphiphysin"/>
</dbReference>
<keyword evidence="3 7" id="KW-0728">SH3 domain</keyword>
<evidence type="ECO:0000256" key="6">
    <source>
        <dbReference type="ARBA" id="ARBA00023136"/>
    </source>
</evidence>
<dbReference type="AlphaFoldDB" id="A0A0K2TT14"/>
<evidence type="ECO:0000256" key="1">
    <source>
        <dbReference type="ARBA" id="ARBA00004308"/>
    </source>
</evidence>
<dbReference type="Pfam" id="PF03114">
    <property type="entry name" value="BAR"/>
    <property type="match status" value="1"/>
</dbReference>
<proteinExistence type="predicted"/>
<dbReference type="GO" id="GO:0005737">
    <property type="term" value="C:cytoplasm"/>
    <property type="evidence" value="ECO:0007669"/>
    <property type="project" value="UniProtKB-SubCell"/>
</dbReference>
<keyword evidence="5" id="KW-0175">Coiled coil</keyword>
<evidence type="ECO:0000256" key="7">
    <source>
        <dbReference type="PROSITE-ProRule" id="PRU00192"/>
    </source>
</evidence>
<dbReference type="OrthoDB" id="446293at2759"/>
<dbReference type="Gene3D" id="2.30.30.40">
    <property type="entry name" value="SH3 Domains"/>
    <property type="match status" value="1"/>
</dbReference>
<evidence type="ECO:0000313" key="11">
    <source>
        <dbReference type="EMBL" id="CDW28935.1"/>
    </source>
</evidence>
<dbReference type="GO" id="GO:0005543">
    <property type="term" value="F:phospholipid binding"/>
    <property type="evidence" value="ECO:0007669"/>
    <property type="project" value="TreeGrafter"/>
</dbReference>
<evidence type="ECO:0000259" key="10">
    <source>
        <dbReference type="PROSITE" id="PS51021"/>
    </source>
</evidence>